<gene>
    <name evidence="5" type="ORF">SAMN02927925_00135</name>
</gene>
<dbReference type="Proteomes" id="UP000182124">
    <property type="component" value="Unassembled WGS sequence"/>
</dbReference>
<dbReference type="EMBL" id="FMTY01000001">
    <property type="protein sequence ID" value="SCX00282.1"/>
    <property type="molecule type" value="Genomic_DNA"/>
</dbReference>
<proteinExistence type="predicted"/>
<protein>
    <submittedName>
        <fullName evidence="5">DNA-binding transcriptional regulator, XRE-family HTH domain</fullName>
    </submittedName>
</protein>
<evidence type="ECO:0000256" key="1">
    <source>
        <dbReference type="ARBA" id="ARBA00023015"/>
    </source>
</evidence>
<accession>A0A1G4V2Q3</accession>
<dbReference type="SMART" id="SM00530">
    <property type="entry name" value="HTH_XRE"/>
    <property type="match status" value="1"/>
</dbReference>
<dbReference type="PANTHER" id="PTHR46797:SF23">
    <property type="entry name" value="HTH-TYPE TRANSCRIPTIONAL REGULATOR SUTR"/>
    <property type="match status" value="1"/>
</dbReference>
<dbReference type="GO" id="GO:0003700">
    <property type="term" value="F:DNA-binding transcription factor activity"/>
    <property type="evidence" value="ECO:0007669"/>
    <property type="project" value="TreeGrafter"/>
</dbReference>
<dbReference type="PROSITE" id="PS50943">
    <property type="entry name" value="HTH_CROC1"/>
    <property type="match status" value="1"/>
</dbReference>
<dbReference type="InterPro" id="IPR001387">
    <property type="entry name" value="Cro/C1-type_HTH"/>
</dbReference>
<dbReference type="PANTHER" id="PTHR46797">
    <property type="entry name" value="HTH-TYPE TRANSCRIPTIONAL REGULATOR"/>
    <property type="match status" value="1"/>
</dbReference>
<evidence type="ECO:0000256" key="3">
    <source>
        <dbReference type="ARBA" id="ARBA00023163"/>
    </source>
</evidence>
<feature type="domain" description="HTH cro/C1-type" evidence="4">
    <location>
        <begin position="26"/>
        <end position="80"/>
    </location>
</feature>
<evidence type="ECO:0000313" key="6">
    <source>
        <dbReference type="Proteomes" id="UP000182124"/>
    </source>
</evidence>
<dbReference type="GO" id="GO:0005829">
    <property type="term" value="C:cytosol"/>
    <property type="evidence" value="ECO:0007669"/>
    <property type="project" value="TreeGrafter"/>
</dbReference>
<dbReference type="GO" id="GO:0003677">
    <property type="term" value="F:DNA binding"/>
    <property type="evidence" value="ECO:0007669"/>
    <property type="project" value="UniProtKB-KW"/>
</dbReference>
<organism evidence="5 6">
    <name type="scientific">Flavobacterium saliperosum</name>
    <dbReference type="NCBI Taxonomy" id="329186"/>
    <lineage>
        <taxon>Bacteria</taxon>
        <taxon>Pseudomonadati</taxon>
        <taxon>Bacteroidota</taxon>
        <taxon>Flavobacteriia</taxon>
        <taxon>Flavobacteriales</taxon>
        <taxon>Flavobacteriaceae</taxon>
        <taxon>Flavobacterium</taxon>
    </lineage>
</organism>
<dbReference type="Pfam" id="PF01381">
    <property type="entry name" value="HTH_3"/>
    <property type="match status" value="1"/>
</dbReference>
<dbReference type="SUPFAM" id="SSF47413">
    <property type="entry name" value="lambda repressor-like DNA-binding domains"/>
    <property type="match status" value="1"/>
</dbReference>
<evidence type="ECO:0000259" key="4">
    <source>
        <dbReference type="PROSITE" id="PS50943"/>
    </source>
</evidence>
<dbReference type="Gene3D" id="1.10.260.40">
    <property type="entry name" value="lambda repressor-like DNA-binding domains"/>
    <property type="match status" value="1"/>
</dbReference>
<keyword evidence="1" id="KW-0805">Transcription regulation</keyword>
<dbReference type="AlphaFoldDB" id="A0A1G4V2Q3"/>
<evidence type="ECO:0000313" key="5">
    <source>
        <dbReference type="EMBL" id="SCX00282.1"/>
    </source>
</evidence>
<reference evidence="5 6" key="1">
    <citation type="submission" date="2016-10" db="EMBL/GenBank/DDBJ databases">
        <authorList>
            <person name="de Groot N.N."/>
        </authorList>
    </citation>
    <scope>NUCLEOTIDE SEQUENCE [LARGE SCALE GENOMIC DNA]</scope>
    <source>
        <strain evidence="5 6">CGMCC 1.3801</strain>
    </source>
</reference>
<dbReference type="InterPro" id="IPR010982">
    <property type="entry name" value="Lambda_DNA-bd_dom_sf"/>
</dbReference>
<dbReference type="InterPro" id="IPR050807">
    <property type="entry name" value="TransReg_Diox_bact_type"/>
</dbReference>
<dbReference type="CDD" id="cd00093">
    <property type="entry name" value="HTH_XRE"/>
    <property type="match status" value="1"/>
</dbReference>
<sequence length="84" mass="9646">MSIVQLSTKYDFGKMEDIKIKFGQRVRELRLTKGYSQEKLAEISDLDRTYIPGIEAGRRNVSLVVVEKIARAFNITISELLNQL</sequence>
<evidence type="ECO:0000256" key="2">
    <source>
        <dbReference type="ARBA" id="ARBA00023125"/>
    </source>
</evidence>
<name>A0A1G4V2Q3_9FLAO</name>
<keyword evidence="3" id="KW-0804">Transcription</keyword>
<dbReference type="STRING" id="329186.SAMN02927925_00135"/>
<keyword evidence="2 5" id="KW-0238">DNA-binding</keyword>